<feature type="compositionally biased region" description="Basic and acidic residues" evidence="6">
    <location>
        <begin position="397"/>
        <end position="408"/>
    </location>
</feature>
<dbReference type="SMR" id="A0A3B6IWV4"/>
<name>A0A3B6IWV4_WHEAT</name>
<evidence type="ECO:0000313" key="8">
    <source>
        <dbReference type="Proteomes" id="UP000019116"/>
    </source>
</evidence>
<proteinExistence type="inferred from homology"/>
<sequence>MASGVNGIDLRDGICMAVDDVMRNLKNMARMINTFQEIAQVGTISADGEKELGELIANAIVMVDKEEIITIVDGSTRCSELQVVKCIKLERGYFTQHFITNQKYKTCELDDPLIFIHDQMVSNVQAIKVLEFAITEGRPLLILAEDVDAKAIKTMVAEKYIKGMKVCAVKVPGHGENMELNLLAIVTGGQIFTEENGMNLLPHTLGTCKKVIVSEDDCTIFGGAADDNTIENRTKQLGSATEKSTGLAEMYCRAAIMKIGGMDKLEIGEKKDRAIHALNATKAAVEEGIVPGDGVALVYAAKDLDKLDTANVGQKSGVQIIQNVLKIPFHTNASSAGHDGDDILSKILEQNNTGLAYDAAKGEYADMLEAGSIEPLKVIRTALMDVQRESCQMLTDTDGHLSPKERTQNKQFAVP</sequence>
<dbReference type="InterPro" id="IPR027409">
    <property type="entry name" value="GroEL-like_apical_dom_sf"/>
</dbReference>
<dbReference type="InterPro" id="IPR027413">
    <property type="entry name" value="GROEL-like_equatorial_sf"/>
</dbReference>
<dbReference type="GO" id="GO:0140662">
    <property type="term" value="F:ATP-dependent protein folding chaperone"/>
    <property type="evidence" value="ECO:0007669"/>
    <property type="project" value="InterPro"/>
</dbReference>
<dbReference type="EnsemblPlants" id="TraesCS4B02G266200.1">
    <property type="protein sequence ID" value="TraesCS4B02G266200.1"/>
    <property type="gene ID" value="TraesCS4B02G266200"/>
</dbReference>
<dbReference type="Gramene" id="TraesCS4B02G266200.1">
    <property type="protein sequence ID" value="TraesCS4B02G266200.1"/>
    <property type="gene ID" value="TraesCS4B02G266200"/>
</dbReference>
<reference evidence="7" key="2">
    <citation type="submission" date="2018-10" db="UniProtKB">
        <authorList>
            <consortium name="EnsemblPlants"/>
        </authorList>
    </citation>
    <scope>IDENTIFICATION</scope>
</reference>
<dbReference type="Gramene" id="TraesCLE_scaffold_017208_01G000200.1">
    <property type="protein sequence ID" value="TraesCLE_scaffold_017208_01G000200.1"/>
    <property type="gene ID" value="TraesCLE_scaffold_017208_01G000200"/>
</dbReference>
<dbReference type="Pfam" id="PF00118">
    <property type="entry name" value="Cpn60_TCP1"/>
    <property type="match status" value="1"/>
</dbReference>
<dbReference type="OrthoDB" id="705781at2759"/>
<dbReference type="GO" id="GO:0042026">
    <property type="term" value="P:protein refolding"/>
    <property type="evidence" value="ECO:0007669"/>
    <property type="project" value="InterPro"/>
</dbReference>
<accession>A0A3B6IWV4</accession>
<reference evidence="7" key="1">
    <citation type="submission" date="2018-08" db="EMBL/GenBank/DDBJ databases">
        <authorList>
            <person name="Rossello M."/>
        </authorList>
    </citation>
    <scope>NUCLEOTIDE SEQUENCE [LARGE SCALE GENOMIC DNA]</scope>
    <source>
        <strain evidence="7">cv. Chinese Spring</strain>
    </source>
</reference>
<comment type="similarity">
    <text evidence="2">Belongs to the TCP-1 chaperonin family.</text>
</comment>
<dbReference type="GO" id="GO:0005524">
    <property type="term" value="F:ATP binding"/>
    <property type="evidence" value="ECO:0007669"/>
    <property type="project" value="UniProtKB-KW"/>
</dbReference>
<evidence type="ECO:0000256" key="6">
    <source>
        <dbReference type="SAM" id="MobiDB-lite"/>
    </source>
</evidence>
<dbReference type="InterPro" id="IPR002423">
    <property type="entry name" value="Cpn60/GroEL/TCP-1"/>
</dbReference>
<organism evidence="7">
    <name type="scientific">Triticum aestivum</name>
    <name type="common">Wheat</name>
    <dbReference type="NCBI Taxonomy" id="4565"/>
    <lineage>
        <taxon>Eukaryota</taxon>
        <taxon>Viridiplantae</taxon>
        <taxon>Streptophyta</taxon>
        <taxon>Embryophyta</taxon>
        <taxon>Tracheophyta</taxon>
        <taxon>Spermatophyta</taxon>
        <taxon>Magnoliopsida</taxon>
        <taxon>Liliopsida</taxon>
        <taxon>Poales</taxon>
        <taxon>Poaceae</taxon>
        <taxon>BOP clade</taxon>
        <taxon>Pooideae</taxon>
        <taxon>Triticodae</taxon>
        <taxon>Triticeae</taxon>
        <taxon>Triticinae</taxon>
        <taxon>Triticum</taxon>
    </lineage>
</organism>
<dbReference type="InterPro" id="IPR027410">
    <property type="entry name" value="TCP-1-like_intermed_sf"/>
</dbReference>
<dbReference type="PRINTS" id="PR00304">
    <property type="entry name" value="TCOMPLEXTCP1"/>
</dbReference>
<dbReference type="STRING" id="4565.A0A3B6IWV4"/>
<keyword evidence="3" id="KW-0547">Nucleotide-binding</keyword>
<dbReference type="Gene3D" id="3.50.7.10">
    <property type="entry name" value="GroEL"/>
    <property type="match status" value="1"/>
</dbReference>
<dbReference type="InterPro" id="IPR017998">
    <property type="entry name" value="Chaperone_TCP-1"/>
</dbReference>
<keyword evidence="8" id="KW-1185">Reference proteome</keyword>
<dbReference type="Proteomes" id="UP000019116">
    <property type="component" value="Chromosome 4B"/>
</dbReference>
<dbReference type="SUPFAM" id="SSF48592">
    <property type="entry name" value="GroEL equatorial domain-like"/>
    <property type="match status" value="1"/>
</dbReference>
<comment type="similarity">
    <text evidence="1">Belongs to the chaperonin (HSP60) family.</text>
</comment>
<evidence type="ECO:0000256" key="3">
    <source>
        <dbReference type="ARBA" id="ARBA00022741"/>
    </source>
</evidence>
<keyword evidence="5" id="KW-0143">Chaperone</keyword>
<dbReference type="Gramene" id="TraesCS4B03G0707900.1">
    <property type="protein sequence ID" value="TraesCS4B03G0707900.1.CDS"/>
    <property type="gene ID" value="TraesCS4B03G0707900"/>
</dbReference>
<dbReference type="FunFam" id="3.50.7.10:FF:000001">
    <property type="entry name" value="60 kDa chaperonin"/>
    <property type="match status" value="1"/>
</dbReference>
<evidence type="ECO:0000313" key="7">
    <source>
        <dbReference type="EnsemblPlants" id="TraesCS4B02G266200.1"/>
    </source>
</evidence>
<dbReference type="AlphaFoldDB" id="A0A3B6IWV4"/>
<dbReference type="Gramene" id="TraesJUL4B03G02380930.1">
    <property type="protein sequence ID" value="TraesJUL4B03G02380930.1"/>
    <property type="gene ID" value="TraesJUL4B03G02380930"/>
</dbReference>
<dbReference type="PANTHER" id="PTHR45633">
    <property type="entry name" value="60 KDA HEAT SHOCK PROTEIN, MITOCHONDRIAL"/>
    <property type="match status" value="1"/>
</dbReference>
<feature type="region of interest" description="Disordered" evidence="6">
    <location>
        <begin position="394"/>
        <end position="415"/>
    </location>
</feature>
<keyword evidence="4" id="KW-0067">ATP-binding</keyword>
<dbReference type="Gene3D" id="3.30.260.10">
    <property type="entry name" value="TCP-1-like chaperonin intermediate domain"/>
    <property type="match status" value="1"/>
</dbReference>
<evidence type="ECO:0000256" key="1">
    <source>
        <dbReference type="ARBA" id="ARBA00006607"/>
    </source>
</evidence>
<dbReference type="SUPFAM" id="SSF52029">
    <property type="entry name" value="GroEL apical domain-like"/>
    <property type="match status" value="1"/>
</dbReference>
<evidence type="ECO:0000256" key="4">
    <source>
        <dbReference type="ARBA" id="ARBA00022840"/>
    </source>
</evidence>
<dbReference type="Gramene" id="TraesWEE_scaffold_128986_01G000100.1">
    <property type="protein sequence ID" value="TraesWEE_scaffold_128986_01G000100.1"/>
    <property type="gene ID" value="TraesWEE_scaffold_128986_01G000100"/>
</dbReference>
<dbReference type="GO" id="GO:0006457">
    <property type="term" value="P:protein folding"/>
    <property type="evidence" value="ECO:0000318"/>
    <property type="project" value="GO_Central"/>
</dbReference>
<protein>
    <submittedName>
        <fullName evidence="7">Uncharacterized protein</fullName>
    </submittedName>
</protein>
<dbReference type="InterPro" id="IPR001844">
    <property type="entry name" value="Cpn60/GroEL"/>
</dbReference>
<dbReference type="GO" id="GO:0005739">
    <property type="term" value="C:mitochondrion"/>
    <property type="evidence" value="ECO:0000318"/>
    <property type="project" value="GO_Central"/>
</dbReference>
<dbReference type="Gene3D" id="1.10.560.10">
    <property type="entry name" value="GroEL-like equatorial domain"/>
    <property type="match status" value="1"/>
</dbReference>
<evidence type="ECO:0000256" key="5">
    <source>
        <dbReference type="ARBA" id="ARBA00023186"/>
    </source>
</evidence>
<dbReference type="SUPFAM" id="SSF54849">
    <property type="entry name" value="GroEL-intermediate domain like"/>
    <property type="match status" value="1"/>
</dbReference>
<dbReference type="OMA" id="GHGENME"/>
<evidence type="ECO:0000256" key="2">
    <source>
        <dbReference type="ARBA" id="ARBA00008020"/>
    </source>
</evidence>